<dbReference type="EMBL" id="JWLZ01000205">
    <property type="protein sequence ID" value="KHT60913.1"/>
    <property type="molecule type" value="Genomic_DNA"/>
</dbReference>
<dbReference type="RefSeq" id="WP_039468155.1">
    <property type="nucleotide sequence ID" value="NZ_JWLZ01000205.1"/>
</dbReference>
<sequence>MDSKQNNHKANQANSNKGTSGHNTAHQKALDNRANQLNPNNPRYQGKR</sequence>
<evidence type="ECO:0000313" key="3">
    <source>
        <dbReference type="Proteomes" id="UP000031278"/>
    </source>
</evidence>
<comment type="caution">
    <text evidence="2">The sequence shown here is derived from an EMBL/GenBank/DDBJ whole genome shotgun (WGS) entry which is preliminary data.</text>
</comment>
<gene>
    <name evidence="2" type="ORF">RJ45_23010</name>
</gene>
<accession>A0A0B9FWK8</accession>
<feature type="compositionally biased region" description="Polar residues" evidence="1">
    <location>
        <begin position="33"/>
        <end position="48"/>
    </location>
</feature>
<feature type="region of interest" description="Disordered" evidence="1">
    <location>
        <begin position="1"/>
        <end position="48"/>
    </location>
</feature>
<feature type="compositionally biased region" description="Polar residues" evidence="1">
    <location>
        <begin position="8"/>
        <end position="26"/>
    </location>
</feature>
<protein>
    <submittedName>
        <fullName evidence="2">Alpha-amylase</fullName>
    </submittedName>
</protein>
<reference evidence="2 3" key="1">
    <citation type="submission" date="2014-12" db="EMBL/GenBank/DDBJ databases">
        <title>Genome sequencing of Photobacterium gaetbulicola AD005a.</title>
        <authorList>
            <person name="Adrian T.G.S."/>
            <person name="Chan K.G."/>
        </authorList>
    </citation>
    <scope>NUCLEOTIDE SEQUENCE [LARGE SCALE GENOMIC DNA]</scope>
    <source>
        <strain evidence="2 3">AD005a</strain>
    </source>
</reference>
<evidence type="ECO:0000313" key="2">
    <source>
        <dbReference type="EMBL" id="KHT60913.1"/>
    </source>
</evidence>
<proteinExistence type="predicted"/>
<evidence type="ECO:0000256" key="1">
    <source>
        <dbReference type="SAM" id="MobiDB-lite"/>
    </source>
</evidence>
<dbReference type="Proteomes" id="UP000031278">
    <property type="component" value="Unassembled WGS sequence"/>
</dbReference>
<dbReference type="AlphaFoldDB" id="A0A0B9FWK8"/>
<name>A0A0B9FWK8_9GAMM</name>
<organism evidence="2 3">
    <name type="scientific">Photobacterium gaetbulicola</name>
    <dbReference type="NCBI Taxonomy" id="1295392"/>
    <lineage>
        <taxon>Bacteria</taxon>
        <taxon>Pseudomonadati</taxon>
        <taxon>Pseudomonadota</taxon>
        <taxon>Gammaproteobacteria</taxon>
        <taxon>Vibrionales</taxon>
        <taxon>Vibrionaceae</taxon>
        <taxon>Photobacterium</taxon>
    </lineage>
</organism>